<dbReference type="OrthoDB" id="9787292at2"/>
<dbReference type="AlphaFoldDB" id="A0A371PZY9"/>
<protein>
    <recommendedName>
        <fullName evidence="4">NAD-dependent epimerase/dehydratase family protein</fullName>
    </recommendedName>
</protein>
<organism evidence="2 3">
    <name type="scientific">Streptomyces inhibens</name>
    <dbReference type="NCBI Taxonomy" id="2293571"/>
    <lineage>
        <taxon>Bacteria</taxon>
        <taxon>Bacillati</taxon>
        <taxon>Actinomycetota</taxon>
        <taxon>Actinomycetes</taxon>
        <taxon>Kitasatosporales</taxon>
        <taxon>Streptomycetaceae</taxon>
        <taxon>Streptomyces</taxon>
    </lineage>
</organism>
<dbReference type="Proteomes" id="UP000262477">
    <property type="component" value="Unassembled WGS sequence"/>
</dbReference>
<dbReference type="EMBL" id="QUAC01000185">
    <property type="protein sequence ID" value="REK88066.1"/>
    <property type="molecule type" value="Genomic_DNA"/>
</dbReference>
<dbReference type="InterPro" id="IPR036291">
    <property type="entry name" value="NAD(P)-bd_dom_sf"/>
</dbReference>
<feature type="compositionally biased region" description="Low complexity" evidence="1">
    <location>
        <begin position="55"/>
        <end position="69"/>
    </location>
</feature>
<feature type="region of interest" description="Disordered" evidence="1">
    <location>
        <begin position="49"/>
        <end position="74"/>
    </location>
</feature>
<dbReference type="Gene3D" id="3.40.50.720">
    <property type="entry name" value="NAD(P)-binding Rossmann-like Domain"/>
    <property type="match status" value="1"/>
</dbReference>
<evidence type="ECO:0008006" key="4">
    <source>
        <dbReference type="Google" id="ProtNLM"/>
    </source>
</evidence>
<evidence type="ECO:0000313" key="3">
    <source>
        <dbReference type="Proteomes" id="UP000262477"/>
    </source>
</evidence>
<evidence type="ECO:0000313" key="2">
    <source>
        <dbReference type="EMBL" id="REK88066.1"/>
    </source>
</evidence>
<proteinExistence type="predicted"/>
<sequence>MPRQAPCLRRLALPLEIPVTTFVTVATCYACTHIATALRRASHTDLSLTRDTSSPRARAPAAAGIRPVAGDITDPDTYRHHVEDADTVVHTVLDMNYPVGTDTKLFAKLRAAQDRTGRTRHLIYTTGVSSYGRTGISLLDEEPPGQSRQPAAPSPQPSPISPATADSLSPTPPSRSTTAA</sequence>
<gene>
    <name evidence="2" type="ORF">DY245_23245</name>
</gene>
<reference evidence="2 3" key="1">
    <citation type="submission" date="2018-08" db="EMBL/GenBank/DDBJ databases">
        <title>Streptomyces NEAU-D10 sp. nov., a novel Actinomycete isolated from soil.</title>
        <authorList>
            <person name="Jin L."/>
        </authorList>
    </citation>
    <scope>NUCLEOTIDE SEQUENCE [LARGE SCALE GENOMIC DNA]</scope>
    <source>
        <strain evidence="2 3">NEAU-D10</strain>
    </source>
</reference>
<comment type="caution">
    <text evidence="2">The sequence shown here is derived from an EMBL/GenBank/DDBJ whole genome shotgun (WGS) entry which is preliminary data.</text>
</comment>
<keyword evidence="3" id="KW-1185">Reference proteome</keyword>
<accession>A0A371PZY9</accession>
<dbReference type="SUPFAM" id="SSF51735">
    <property type="entry name" value="NAD(P)-binding Rossmann-fold domains"/>
    <property type="match status" value="1"/>
</dbReference>
<name>A0A371PZY9_STRIH</name>
<feature type="region of interest" description="Disordered" evidence="1">
    <location>
        <begin position="134"/>
        <end position="180"/>
    </location>
</feature>
<evidence type="ECO:0000256" key="1">
    <source>
        <dbReference type="SAM" id="MobiDB-lite"/>
    </source>
</evidence>